<dbReference type="Gene3D" id="3.40.50.20">
    <property type="match status" value="1"/>
</dbReference>
<dbReference type="Gene3D" id="3.30.470.20">
    <property type="entry name" value="ATP-grasp fold, B domain"/>
    <property type="match status" value="1"/>
</dbReference>
<keyword evidence="1" id="KW-0547">Nucleotide-binding</keyword>
<dbReference type="SUPFAM" id="SSF56059">
    <property type="entry name" value="Glutathione synthetase ATP-binding domain-like"/>
    <property type="match status" value="1"/>
</dbReference>
<proteinExistence type="predicted"/>
<dbReference type="Proteomes" id="UP000198693">
    <property type="component" value="Unassembled WGS sequence"/>
</dbReference>
<protein>
    <submittedName>
        <fullName evidence="3">Carbamoyl-phosphate synthase large subunit</fullName>
    </submittedName>
</protein>
<feature type="domain" description="ATP-grasp" evidence="2">
    <location>
        <begin position="125"/>
        <end position="314"/>
    </location>
</feature>
<evidence type="ECO:0000313" key="4">
    <source>
        <dbReference type="Proteomes" id="UP000198693"/>
    </source>
</evidence>
<keyword evidence="4" id="KW-1185">Reference proteome</keyword>
<dbReference type="GO" id="GO:0005524">
    <property type="term" value="F:ATP binding"/>
    <property type="evidence" value="ECO:0007669"/>
    <property type="project" value="UniProtKB-UniRule"/>
</dbReference>
<reference evidence="4" key="1">
    <citation type="submission" date="2016-10" db="EMBL/GenBank/DDBJ databases">
        <authorList>
            <person name="Varghese N."/>
            <person name="Submissions S."/>
        </authorList>
    </citation>
    <scope>NUCLEOTIDE SEQUENCE [LARGE SCALE GENOMIC DNA]</scope>
    <source>
        <strain evidence="4">CGMCC 1.6981</strain>
    </source>
</reference>
<dbReference type="PROSITE" id="PS50975">
    <property type="entry name" value="ATP_GRASP"/>
    <property type="match status" value="1"/>
</dbReference>
<evidence type="ECO:0000256" key="1">
    <source>
        <dbReference type="PROSITE-ProRule" id="PRU00409"/>
    </source>
</evidence>
<dbReference type="STRING" id="463301.SAMN04487955_101369"/>
<evidence type="ECO:0000313" key="3">
    <source>
        <dbReference type="EMBL" id="SFU33552.1"/>
    </source>
</evidence>
<keyword evidence="1" id="KW-0067">ATP-binding</keyword>
<accession>A0A1I7FBL3</accession>
<dbReference type="RefSeq" id="WP_217646155.1">
    <property type="nucleotide sequence ID" value="NZ_FPBP01000001.1"/>
</dbReference>
<dbReference type="InterPro" id="IPR011761">
    <property type="entry name" value="ATP-grasp"/>
</dbReference>
<dbReference type="AlphaFoldDB" id="A0A1I7FBL3"/>
<evidence type="ECO:0000259" key="2">
    <source>
        <dbReference type="PROSITE" id="PS50975"/>
    </source>
</evidence>
<organism evidence="3 4">
    <name type="scientific">Halomonas korlensis</name>
    <dbReference type="NCBI Taxonomy" id="463301"/>
    <lineage>
        <taxon>Bacteria</taxon>
        <taxon>Pseudomonadati</taxon>
        <taxon>Pseudomonadota</taxon>
        <taxon>Gammaproteobacteria</taxon>
        <taxon>Oceanospirillales</taxon>
        <taxon>Halomonadaceae</taxon>
        <taxon>Halomonas</taxon>
    </lineage>
</organism>
<sequence>MGDRINVLVTGVGGPTPRSFVRSILDSGCERYRFVGVDSNPLAIGLYDRDSYIETHVVPESSSEDYWPAIGRLVDKHEIAFAVVMPETEVLVWAKAKDAQALPCKAFVPDYQTSRVLIDKKAMHDALYNKHYIPAHANFSNGADIGELSLPYPFWVRSTVGSSGLGSLKVGSRGELDEWMRINPTVGEFIASEFLPGRNLACKLLYFDGRLLRSACAERLEYIMAKVSPSGITGNTSFGRLINDRHLVDIADDAIREVFHQHGVKPHGVFTADLKEAANGQPMITEINVRFVAFMSVLAKAGANLPLDYLEASLNPEAFSTAYRHYTFEDDMIFLRDVDEKPVVMKESELLKREAHDD</sequence>
<name>A0A1I7FBL3_9GAMM</name>
<dbReference type="GO" id="GO:0046872">
    <property type="term" value="F:metal ion binding"/>
    <property type="evidence" value="ECO:0007669"/>
    <property type="project" value="InterPro"/>
</dbReference>
<gene>
    <name evidence="3" type="ORF">SAMN04487955_101369</name>
</gene>
<dbReference type="EMBL" id="FPBP01000001">
    <property type="protein sequence ID" value="SFU33552.1"/>
    <property type="molecule type" value="Genomic_DNA"/>
</dbReference>